<accession>A0A1M7TAR6</accession>
<dbReference type="InterPro" id="IPR003724">
    <property type="entry name" value="CblAdoTrfase_CobA"/>
</dbReference>
<dbReference type="Proteomes" id="UP000184207">
    <property type="component" value="Unassembled WGS sequence"/>
</dbReference>
<keyword evidence="1" id="KW-0808">Transferase</keyword>
<dbReference type="GO" id="GO:0009236">
    <property type="term" value="P:cobalamin biosynthetic process"/>
    <property type="evidence" value="ECO:0007669"/>
    <property type="project" value="InterPro"/>
</dbReference>
<keyword evidence="2" id="KW-1185">Reference proteome</keyword>
<proteinExistence type="predicted"/>
<dbReference type="EMBL" id="FRDJ01000012">
    <property type="protein sequence ID" value="SHN67819.1"/>
    <property type="molecule type" value="Genomic_DNA"/>
</dbReference>
<dbReference type="PANTHER" id="PTHR46638:SF1">
    <property type="entry name" value="CORRINOID ADENOSYLTRANSFERASE"/>
    <property type="match status" value="1"/>
</dbReference>
<dbReference type="Gene3D" id="3.40.50.300">
    <property type="entry name" value="P-loop containing nucleotide triphosphate hydrolases"/>
    <property type="match status" value="1"/>
</dbReference>
<dbReference type="AlphaFoldDB" id="A0A1M7TAR6"/>
<dbReference type="Pfam" id="PF02572">
    <property type="entry name" value="CobA_CobO_BtuR"/>
    <property type="match status" value="1"/>
</dbReference>
<dbReference type="CDD" id="cd00561">
    <property type="entry name" value="CobA_ACA"/>
    <property type="match status" value="1"/>
</dbReference>
<dbReference type="RefSeq" id="WP_072760665.1">
    <property type="nucleotide sequence ID" value="NZ_FRDJ01000012.1"/>
</dbReference>
<dbReference type="NCBIfam" id="NF004637">
    <property type="entry name" value="PRK05986.1"/>
    <property type="match status" value="1"/>
</dbReference>
<dbReference type="GO" id="GO:0005524">
    <property type="term" value="F:ATP binding"/>
    <property type="evidence" value="ECO:0007669"/>
    <property type="project" value="InterPro"/>
</dbReference>
<organism evidence="1 2">
    <name type="scientific">Fervidobacterium gondwanense DSM 13020</name>
    <dbReference type="NCBI Taxonomy" id="1121883"/>
    <lineage>
        <taxon>Bacteria</taxon>
        <taxon>Thermotogati</taxon>
        <taxon>Thermotogota</taxon>
        <taxon>Thermotogae</taxon>
        <taxon>Thermotogales</taxon>
        <taxon>Fervidobacteriaceae</taxon>
        <taxon>Fervidobacterium</taxon>
    </lineage>
</organism>
<sequence length="169" mass="19271">MGFVHVYTGNGKGKTTAAFGQALRAACAGMNVFIGQFIKGMKYTELDVERYIPNITIEQFGRDCFIKRNPDKIDIELAQKGFEKVKNFILNGTYDLVILDELNVAIYYGLIPVSQVLELLEKRDKDVEIIITGRYAPNELLEYADLVTQMREVKHYYTKGIMARKGIEF</sequence>
<dbReference type="InterPro" id="IPR027417">
    <property type="entry name" value="P-loop_NTPase"/>
</dbReference>
<protein>
    <submittedName>
        <fullName evidence="1">Cob(I)yrinic acid a,c-diamide adenosyltransferase</fullName>
    </submittedName>
</protein>
<dbReference type="STRING" id="1121883.SAMN02745226_01787"/>
<dbReference type="OrthoDB" id="9810309at2"/>
<evidence type="ECO:0000313" key="1">
    <source>
        <dbReference type="EMBL" id="SHN67819.1"/>
    </source>
</evidence>
<dbReference type="GO" id="GO:0008817">
    <property type="term" value="F:corrinoid adenosyltransferase activity"/>
    <property type="evidence" value="ECO:0007669"/>
    <property type="project" value="InterPro"/>
</dbReference>
<gene>
    <name evidence="1" type="ORF">SAMN02745226_01787</name>
</gene>
<dbReference type="NCBIfam" id="TIGR00708">
    <property type="entry name" value="cobA"/>
    <property type="match status" value="1"/>
</dbReference>
<name>A0A1M7TAR6_FERGO</name>
<evidence type="ECO:0000313" key="2">
    <source>
        <dbReference type="Proteomes" id="UP000184207"/>
    </source>
</evidence>
<reference evidence="2" key="1">
    <citation type="submission" date="2016-12" db="EMBL/GenBank/DDBJ databases">
        <authorList>
            <person name="Varghese N."/>
            <person name="Submissions S."/>
        </authorList>
    </citation>
    <scope>NUCLEOTIDE SEQUENCE [LARGE SCALE GENOMIC DNA]</scope>
    <source>
        <strain evidence="2">DSM 13020</strain>
    </source>
</reference>
<dbReference type="PIRSF" id="PIRSF015617">
    <property type="entry name" value="Adensltrnsf_CobA"/>
    <property type="match status" value="1"/>
</dbReference>
<dbReference type="PANTHER" id="PTHR46638">
    <property type="entry name" value="CORRINOID ADENOSYLTRANSFERASE"/>
    <property type="match status" value="1"/>
</dbReference>
<dbReference type="SUPFAM" id="SSF52540">
    <property type="entry name" value="P-loop containing nucleoside triphosphate hydrolases"/>
    <property type="match status" value="1"/>
</dbReference>